<evidence type="ECO:0000313" key="2">
    <source>
        <dbReference type="Proteomes" id="UP000516105"/>
    </source>
</evidence>
<proteinExistence type="predicted"/>
<evidence type="ECO:0000313" key="1">
    <source>
        <dbReference type="EMBL" id="QNP45769.1"/>
    </source>
</evidence>
<accession>A0ABX6T7E1</accession>
<protein>
    <submittedName>
        <fullName evidence="1">Uncharacterized protein</fullName>
    </submittedName>
</protein>
<reference evidence="1 2" key="1">
    <citation type="submission" date="2020-08" db="EMBL/GenBank/DDBJ databases">
        <title>Genome sequence of Sphingomonas sediminicola KACC 15039T.</title>
        <authorList>
            <person name="Hyun D.-W."/>
            <person name="Bae J.-W."/>
        </authorList>
    </citation>
    <scope>NUCLEOTIDE SEQUENCE [LARGE SCALE GENOMIC DNA]</scope>
    <source>
        <strain evidence="1 2">KACC 15039</strain>
    </source>
</reference>
<organism evidence="1 2">
    <name type="scientific">Sphingomonas sediminicola</name>
    <dbReference type="NCBI Taxonomy" id="386874"/>
    <lineage>
        <taxon>Bacteria</taxon>
        <taxon>Pseudomonadati</taxon>
        <taxon>Pseudomonadota</taxon>
        <taxon>Alphaproteobacteria</taxon>
        <taxon>Sphingomonadales</taxon>
        <taxon>Sphingomonadaceae</taxon>
        <taxon>Sphingomonas</taxon>
    </lineage>
</organism>
<dbReference type="RefSeq" id="WP_187708722.1">
    <property type="nucleotide sequence ID" value="NZ_CP060782.1"/>
</dbReference>
<gene>
    <name evidence="1" type="ORF">H9L14_00045</name>
</gene>
<dbReference type="Proteomes" id="UP000516105">
    <property type="component" value="Chromosome"/>
</dbReference>
<dbReference type="EMBL" id="CP060782">
    <property type="protein sequence ID" value="QNP45769.1"/>
    <property type="molecule type" value="Genomic_DNA"/>
</dbReference>
<keyword evidence="2" id="KW-1185">Reference proteome</keyword>
<name>A0ABX6T7E1_9SPHN</name>
<sequence>MEEKNRLNWIAENTANSSSVIAAIISRWGRLMVIDPEYGSVTASDRTEARLAAADIKAQLRAMEVVSRDSDAVLAKMKIVPLNHNEPSYGPARTCAAIWNSGRLDPPLAAH</sequence>